<dbReference type="PROSITE" id="PS50011">
    <property type="entry name" value="PROTEIN_KINASE_DOM"/>
    <property type="match status" value="1"/>
</dbReference>
<feature type="domain" description="Protein kinase" evidence="2">
    <location>
        <begin position="14"/>
        <end position="273"/>
    </location>
</feature>
<dbReference type="PANTHER" id="PTHR48015:SF16">
    <property type="entry name" value="SERINE_THREONINE-PROTEIN KINASE SULU"/>
    <property type="match status" value="1"/>
</dbReference>
<dbReference type="EMBL" id="UXAV01000061">
    <property type="protein sequence ID" value="VDC33733.1"/>
    <property type="molecule type" value="Genomic_DNA"/>
</dbReference>
<keyword evidence="4" id="KW-1185">Reference proteome</keyword>
<dbReference type="SUPFAM" id="SSF56112">
    <property type="entry name" value="Protein kinase-like (PK-like)"/>
    <property type="match status" value="1"/>
</dbReference>
<dbReference type="Proteomes" id="UP000270468">
    <property type="component" value="Unassembled WGS sequence"/>
</dbReference>
<evidence type="ECO:0000313" key="4">
    <source>
        <dbReference type="Proteomes" id="UP000270468"/>
    </source>
</evidence>
<dbReference type="Pfam" id="PF00069">
    <property type="entry name" value="Pkinase"/>
    <property type="match status" value="1"/>
</dbReference>
<keyword evidence="3" id="KW-0418">Kinase</keyword>
<organism evidence="3 4">
    <name type="scientific">Filibacter tadaridae</name>
    <dbReference type="NCBI Taxonomy" id="2483811"/>
    <lineage>
        <taxon>Bacteria</taxon>
        <taxon>Bacillati</taxon>
        <taxon>Bacillota</taxon>
        <taxon>Bacilli</taxon>
        <taxon>Bacillales</taxon>
        <taxon>Caryophanaceae</taxon>
        <taxon>Filibacter</taxon>
    </lineage>
</organism>
<dbReference type="InterPro" id="IPR000719">
    <property type="entry name" value="Prot_kinase_dom"/>
</dbReference>
<evidence type="ECO:0000259" key="2">
    <source>
        <dbReference type="PROSITE" id="PS50011"/>
    </source>
</evidence>
<dbReference type="GO" id="GO:0005524">
    <property type="term" value="F:ATP binding"/>
    <property type="evidence" value="ECO:0007669"/>
    <property type="project" value="UniProtKB-UniRule"/>
</dbReference>
<gene>
    <name evidence="3" type="primary">prkC_2</name>
    <name evidence="3" type="ORF">FILTAD_03035</name>
</gene>
<dbReference type="PANTHER" id="PTHR48015">
    <property type="entry name" value="SERINE/THREONINE-PROTEIN KINASE TAO"/>
    <property type="match status" value="1"/>
</dbReference>
<feature type="binding site" evidence="1">
    <location>
        <position position="43"/>
    </location>
    <ligand>
        <name>ATP</name>
        <dbReference type="ChEBI" id="CHEBI:30616"/>
    </ligand>
</feature>
<dbReference type="GO" id="GO:0035556">
    <property type="term" value="P:intracellular signal transduction"/>
    <property type="evidence" value="ECO:0007669"/>
    <property type="project" value="TreeGrafter"/>
</dbReference>
<keyword evidence="3" id="KW-0808">Transferase</keyword>
<dbReference type="Gene3D" id="1.10.510.10">
    <property type="entry name" value="Transferase(Phosphotransferase) domain 1"/>
    <property type="match status" value="1"/>
</dbReference>
<name>A0A3P5XG42_9BACL</name>
<proteinExistence type="predicted"/>
<dbReference type="InterPro" id="IPR050285">
    <property type="entry name" value="STE20_Ser/Thr_kinase"/>
</dbReference>
<dbReference type="GO" id="GO:0004713">
    <property type="term" value="F:protein tyrosine kinase activity"/>
    <property type="evidence" value="ECO:0007669"/>
    <property type="project" value="InterPro"/>
</dbReference>
<dbReference type="PROSITE" id="PS00107">
    <property type="entry name" value="PROTEIN_KINASE_ATP"/>
    <property type="match status" value="1"/>
</dbReference>
<dbReference type="RefSeq" id="WP_124071844.1">
    <property type="nucleotide sequence ID" value="NZ_CBCRXF010000033.1"/>
</dbReference>
<dbReference type="AlphaFoldDB" id="A0A3P5XG42"/>
<dbReference type="InterPro" id="IPR011009">
    <property type="entry name" value="Kinase-like_dom_sf"/>
</dbReference>
<protein>
    <submittedName>
        <fullName evidence="3">Serine/threonine-protein kinase PrkC</fullName>
        <ecNumber evidence="3">2.7.11.1</ecNumber>
    </submittedName>
</protein>
<dbReference type="PROSITE" id="PS00109">
    <property type="entry name" value="PROTEIN_KINASE_TYR"/>
    <property type="match status" value="1"/>
</dbReference>
<dbReference type="OrthoDB" id="9788659at2"/>
<keyword evidence="1" id="KW-0067">ATP-binding</keyword>
<reference evidence="3 4" key="1">
    <citation type="submission" date="2018-11" db="EMBL/GenBank/DDBJ databases">
        <authorList>
            <person name="Criscuolo A."/>
        </authorList>
    </citation>
    <scope>NUCLEOTIDE SEQUENCE [LARGE SCALE GENOMIC DNA]</scope>
    <source>
        <strain evidence="3">ATB-66</strain>
    </source>
</reference>
<dbReference type="EC" id="2.7.11.1" evidence="3"/>
<dbReference type="SMART" id="SM00219">
    <property type="entry name" value="TyrKc"/>
    <property type="match status" value="1"/>
</dbReference>
<dbReference type="CDD" id="cd00180">
    <property type="entry name" value="PKc"/>
    <property type="match status" value="1"/>
</dbReference>
<accession>A0A3P5XG42</accession>
<evidence type="ECO:0000313" key="3">
    <source>
        <dbReference type="EMBL" id="VDC33733.1"/>
    </source>
</evidence>
<evidence type="ECO:0000256" key="1">
    <source>
        <dbReference type="PROSITE-ProRule" id="PRU10141"/>
    </source>
</evidence>
<dbReference type="InterPro" id="IPR008266">
    <property type="entry name" value="Tyr_kinase_AS"/>
</dbReference>
<dbReference type="InterPro" id="IPR020635">
    <property type="entry name" value="Tyr_kinase_cat_dom"/>
</dbReference>
<sequence>MAKIVNFEAIKKQFILVRPLGSGGTGDTHLLKDETTDMLFAFKKYVPKDSNYIDENYERFIDEIKILFNLSHPNVVRVYNYYLYPQQKTGYLQMEYIEGDSIAEFETDPFGGKTWSDIFIETITAFEYLESNNVLHRDIRPANIMIDKNENVKVIDFGFGKKLEGLVRDAKSVHLNWPVTQLPNETDYEGIYNHQSEIYFLGKLLDNVIDRSLITFNFEHIIEKMIQLDPKNRYKSFHDISIDISKGVLGEIDFTEEEKEIYRKFANALSAVIMYYWSEYDPIRDDNEILNNLANLIRRSSLENVIQDNVLLTSCFIKGNYNYSNNMDIEVSIISDFYRLLDSLSPYKIKIVLDNIDARLSTIKVETVEDDLPF</sequence>
<dbReference type="InterPro" id="IPR017441">
    <property type="entry name" value="Protein_kinase_ATP_BS"/>
</dbReference>
<dbReference type="GO" id="GO:0004674">
    <property type="term" value="F:protein serine/threonine kinase activity"/>
    <property type="evidence" value="ECO:0007669"/>
    <property type="project" value="UniProtKB-EC"/>
</dbReference>
<keyword evidence="1" id="KW-0547">Nucleotide-binding</keyword>